<dbReference type="Proteomes" id="UP001213000">
    <property type="component" value="Unassembled WGS sequence"/>
</dbReference>
<sequence length="660" mass="71339">MPSGAPSWFSSVLRRPQATTTVSQDVVVADTPAVESFSLAQRIQALIGSKSSTSSLSTGNTPSSSRSNAGQNDETAPTDTLATSFDDQELAEILRSPVIMNGSLDHRRTSVFDILDGIGSPRPRREAELSREDAASETFSDSSSVMVYSPLLPVQGSLVELAESEVIIEEEDDGDDEEDGPLDTEAPPAPPPIPGWSWASTLPTSLTSWFTTSVQQSSGPEPPMTPRTRARRIRAQRAWVPSKDQLSIQCMWWGYRIYLPPPVLDILDDKQLEAARRAAMITAALTWFFNNLPVYTLPLPLRPTLLLLQQIAPFLGSIGTFISWGWTMIKAYDQGYGVTLTATWLLPIALIPGTWFERDWPISPPPPDFTPLPSIDAVVQASYPATSTTATPHSNFLPTPEATPTPRANQRELPWSPQSTPRQLNDTSIPLPGNSYIYQSPPTSPYTHFGSRPLAASTPLQPGTPYIIPSPLYNPGILPTANAATTPLPPPSPYIIYSPPSSPPMSPPMPPHHYPSSSTTISSPALSYATAPNSPAAPSPPALPASPPPSSPSRLRASLAGLVAKSPVIRVRKSKRAASSPLTGPSTSIASDQSPNSTPYTQSQAYSMYSPILPSTPLPYQHQYNIHDLHATHHEDARLLQSPVWQCSPLPPEQALHHDT</sequence>
<feature type="compositionally biased region" description="Low complexity" evidence="1">
    <location>
        <begin position="50"/>
        <end position="67"/>
    </location>
</feature>
<name>A0AAD5VTW0_9AGAR</name>
<gene>
    <name evidence="2" type="ORF">NP233_g5131</name>
</gene>
<feature type="compositionally biased region" description="Polar residues" evidence="1">
    <location>
        <begin position="416"/>
        <end position="425"/>
    </location>
</feature>
<organism evidence="2 3">
    <name type="scientific">Leucocoprinus birnbaumii</name>
    <dbReference type="NCBI Taxonomy" id="56174"/>
    <lineage>
        <taxon>Eukaryota</taxon>
        <taxon>Fungi</taxon>
        <taxon>Dikarya</taxon>
        <taxon>Basidiomycota</taxon>
        <taxon>Agaricomycotina</taxon>
        <taxon>Agaricomycetes</taxon>
        <taxon>Agaricomycetidae</taxon>
        <taxon>Agaricales</taxon>
        <taxon>Agaricineae</taxon>
        <taxon>Agaricaceae</taxon>
        <taxon>Leucocoprinus</taxon>
    </lineage>
</organism>
<feature type="region of interest" description="Disordered" evidence="1">
    <location>
        <begin position="503"/>
        <end position="555"/>
    </location>
</feature>
<feature type="region of interest" description="Disordered" evidence="1">
    <location>
        <begin position="572"/>
        <end position="602"/>
    </location>
</feature>
<feature type="compositionally biased region" description="Low complexity" evidence="1">
    <location>
        <begin position="514"/>
        <end position="534"/>
    </location>
</feature>
<feature type="region of interest" description="Disordered" evidence="1">
    <location>
        <begin position="114"/>
        <end position="141"/>
    </location>
</feature>
<feature type="compositionally biased region" description="Pro residues" evidence="1">
    <location>
        <begin position="535"/>
        <end position="551"/>
    </location>
</feature>
<protein>
    <submittedName>
        <fullName evidence="2">Uncharacterized protein</fullName>
    </submittedName>
</protein>
<feature type="region of interest" description="Disordered" evidence="1">
    <location>
        <begin position="387"/>
        <end position="425"/>
    </location>
</feature>
<dbReference type="AlphaFoldDB" id="A0AAD5VTW0"/>
<keyword evidence="3" id="KW-1185">Reference proteome</keyword>
<feature type="compositionally biased region" description="Polar residues" evidence="1">
    <location>
        <begin position="68"/>
        <end position="83"/>
    </location>
</feature>
<dbReference type="EMBL" id="JANIEX010000295">
    <property type="protein sequence ID" value="KAJ3569317.1"/>
    <property type="molecule type" value="Genomic_DNA"/>
</dbReference>
<feature type="compositionally biased region" description="Acidic residues" evidence="1">
    <location>
        <begin position="170"/>
        <end position="182"/>
    </location>
</feature>
<comment type="caution">
    <text evidence="2">The sequence shown here is derived from an EMBL/GenBank/DDBJ whole genome shotgun (WGS) entry which is preliminary data.</text>
</comment>
<feature type="compositionally biased region" description="Polar residues" evidence="1">
    <location>
        <begin position="580"/>
        <end position="602"/>
    </location>
</feature>
<accession>A0AAD5VTW0</accession>
<reference evidence="2" key="1">
    <citation type="submission" date="2022-07" db="EMBL/GenBank/DDBJ databases">
        <title>Genome Sequence of Leucocoprinus birnbaumii.</title>
        <authorList>
            <person name="Buettner E."/>
        </authorList>
    </citation>
    <scope>NUCLEOTIDE SEQUENCE</scope>
    <source>
        <strain evidence="2">VT141</strain>
    </source>
</reference>
<feature type="region of interest" description="Disordered" evidence="1">
    <location>
        <begin position="170"/>
        <end position="197"/>
    </location>
</feature>
<evidence type="ECO:0000313" key="2">
    <source>
        <dbReference type="EMBL" id="KAJ3569317.1"/>
    </source>
</evidence>
<feature type="region of interest" description="Disordered" evidence="1">
    <location>
        <begin position="50"/>
        <end position="83"/>
    </location>
</feature>
<proteinExistence type="predicted"/>
<evidence type="ECO:0000256" key="1">
    <source>
        <dbReference type="SAM" id="MobiDB-lite"/>
    </source>
</evidence>
<feature type="compositionally biased region" description="Basic and acidic residues" evidence="1">
    <location>
        <begin position="123"/>
        <end position="134"/>
    </location>
</feature>
<feature type="compositionally biased region" description="Pro residues" evidence="1">
    <location>
        <begin position="503"/>
        <end position="513"/>
    </location>
</feature>
<evidence type="ECO:0000313" key="3">
    <source>
        <dbReference type="Proteomes" id="UP001213000"/>
    </source>
</evidence>